<comment type="caution">
    <text evidence="3">The sequence shown here is derived from an EMBL/GenBank/DDBJ whole genome shotgun (WGS) entry which is preliminary data.</text>
</comment>
<dbReference type="Gene3D" id="3.40.50.300">
    <property type="entry name" value="P-loop containing nucleotide triphosphate hydrolases"/>
    <property type="match status" value="1"/>
</dbReference>
<evidence type="ECO:0000259" key="2">
    <source>
        <dbReference type="Pfam" id="PF24883"/>
    </source>
</evidence>
<dbReference type="AlphaFoldDB" id="A0AAD6ULV8"/>
<dbReference type="InterPro" id="IPR027417">
    <property type="entry name" value="P-loop_NTPase"/>
</dbReference>
<evidence type="ECO:0000313" key="4">
    <source>
        <dbReference type="Proteomes" id="UP001219525"/>
    </source>
</evidence>
<dbReference type="Pfam" id="PF24883">
    <property type="entry name" value="NPHP3_N"/>
    <property type="match status" value="1"/>
</dbReference>
<dbReference type="InterPro" id="IPR056884">
    <property type="entry name" value="NPHP3-like_N"/>
</dbReference>
<evidence type="ECO:0000256" key="1">
    <source>
        <dbReference type="ARBA" id="ARBA00022737"/>
    </source>
</evidence>
<organism evidence="3 4">
    <name type="scientific">Mycena pura</name>
    <dbReference type="NCBI Taxonomy" id="153505"/>
    <lineage>
        <taxon>Eukaryota</taxon>
        <taxon>Fungi</taxon>
        <taxon>Dikarya</taxon>
        <taxon>Basidiomycota</taxon>
        <taxon>Agaricomycotina</taxon>
        <taxon>Agaricomycetes</taxon>
        <taxon>Agaricomycetidae</taxon>
        <taxon>Agaricales</taxon>
        <taxon>Marasmiineae</taxon>
        <taxon>Mycenaceae</taxon>
        <taxon>Mycena</taxon>
    </lineage>
</organism>
<keyword evidence="4" id="KW-1185">Reference proteome</keyword>
<dbReference type="Proteomes" id="UP001219525">
    <property type="component" value="Unassembled WGS sequence"/>
</dbReference>
<gene>
    <name evidence="3" type="ORF">GGX14DRAFT_579912</name>
</gene>
<feature type="domain" description="Nephrocystin 3-like N-terminal" evidence="2">
    <location>
        <begin position="2"/>
        <end position="144"/>
    </location>
</feature>
<reference evidence="3" key="1">
    <citation type="submission" date="2023-03" db="EMBL/GenBank/DDBJ databases">
        <title>Massive genome expansion in bonnet fungi (Mycena s.s.) driven by repeated elements and novel gene families across ecological guilds.</title>
        <authorList>
            <consortium name="Lawrence Berkeley National Laboratory"/>
            <person name="Harder C.B."/>
            <person name="Miyauchi S."/>
            <person name="Viragh M."/>
            <person name="Kuo A."/>
            <person name="Thoen E."/>
            <person name="Andreopoulos B."/>
            <person name="Lu D."/>
            <person name="Skrede I."/>
            <person name="Drula E."/>
            <person name="Henrissat B."/>
            <person name="Morin E."/>
            <person name="Kohler A."/>
            <person name="Barry K."/>
            <person name="LaButti K."/>
            <person name="Morin E."/>
            <person name="Salamov A."/>
            <person name="Lipzen A."/>
            <person name="Mereny Z."/>
            <person name="Hegedus B."/>
            <person name="Baldrian P."/>
            <person name="Stursova M."/>
            <person name="Weitz H."/>
            <person name="Taylor A."/>
            <person name="Grigoriev I.V."/>
            <person name="Nagy L.G."/>
            <person name="Martin F."/>
            <person name="Kauserud H."/>
        </authorList>
    </citation>
    <scope>NUCLEOTIDE SEQUENCE</scope>
    <source>
        <strain evidence="3">9144</strain>
    </source>
</reference>
<dbReference type="PANTHER" id="PTHR10039:SF14">
    <property type="entry name" value="NACHT DOMAIN-CONTAINING PROTEIN"/>
    <property type="match status" value="1"/>
</dbReference>
<sequence>MCWLHGPAGAGKSAIMQTLCERLKGTGSLGGAFFFKRGHATRGNARTLFTTLAYQLALENMELKPSISRSVEIDPSVVGRNMETQLHKLIVEPRQSLEKHAPLVLLIDGLDECDSEQVQRKILHMIRNTVFRYPSFFRFLVASRPEAHIQELFKDAAFQGIFKSVEVKATEEDVWTYLCDEFARIHREHRETMKNIPLPWPSRDIIQTLVWYSSGYFIYASTVIKFVDDQHFLPTEQLAVISNLSPDSEFESPFAALDQLYTQILSRVPVRSRDKLCDILCAVTNFLLLPQQLEHLLELKPGDVRLVLRDLHSLLWIGPERGAKSSSIWVHHASFHDFLHDQMRSGIFHIGSDHRRMRLAHSVFQAFLCACDDRRIATGDLVWKLSGQRWIP</sequence>
<proteinExistence type="predicted"/>
<protein>
    <recommendedName>
        <fullName evidence="2">Nephrocystin 3-like N-terminal domain-containing protein</fullName>
    </recommendedName>
</protein>
<evidence type="ECO:0000313" key="3">
    <source>
        <dbReference type="EMBL" id="KAJ7190378.1"/>
    </source>
</evidence>
<dbReference type="PANTHER" id="PTHR10039">
    <property type="entry name" value="AMELOGENIN"/>
    <property type="match status" value="1"/>
</dbReference>
<name>A0AAD6ULV8_9AGAR</name>
<dbReference type="SUPFAM" id="SSF52540">
    <property type="entry name" value="P-loop containing nucleoside triphosphate hydrolases"/>
    <property type="match status" value="1"/>
</dbReference>
<keyword evidence="1" id="KW-0677">Repeat</keyword>
<dbReference type="EMBL" id="JARJCW010000151">
    <property type="protein sequence ID" value="KAJ7190378.1"/>
    <property type="molecule type" value="Genomic_DNA"/>
</dbReference>
<accession>A0AAD6ULV8</accession>